<evidence type="ECO:0000313" key="15">
    <source>
        <dbReference type="Ensembl" id="ENSMLUP00000003106.2"/>
    </source>
</evidence>
<evidence type="ECO:0000256" key="9">
    <source>
        <dbReference type="ARBA" id="ARBA00022859"/>
    </source>
</evidence>
<evidence type="ECO:0000256" key="7">
    <source>
        <dbReference type="ARBA" id="ARBA00022741"/>
    </source>
</evidence>
<dbReference type="GO" id="GO:0045087">
    <property type="term" value="P:innate immune response"/>
    <property type="evidence" value="ECO:0007669"/>
    <property type="project" value="UniProtKB-KW"/>
</dbReference>
<evidence type="ECO:0000256" key="11">
    <source>
        <dbReference type="ARBA" id="ARBA00065834"/>
    </source>
</evidence>
<keyword evidence="6" id="KW-0677">Repeat</keyword>
<dbReference type="EMBL" id="AAPE02053575">
    <property type="status" value="NOT_ANNOTATED_CDS"/>
    <property type="molecule type" value="Genomic_DNA"/>
</dbReference>
<evidence type="ECO:0000256" key="12">
    <source>
        <dbReference type="ARBA" id="ARBA00069671"/>
    </source>
</evidence>
<comment type="similarity">
    <text evidence="2">Belongs to the NLRP family.</text>
</comment>
<dbReference type="InterPro" id="IPR007111">
    <property type="entry name" value="NACHT_NTPase"/>
</dbReference>
<dbReference type="FunFam" id="1.10.533.20:FF:000001">
    <property type="entry name" value="NLR family CARD domain containing 5"/>
    <property type="match status" value="1"/>
</dbReference>
<dbReference type="Proteomes" id="UP000001074">
    <property type="component" value="Unassembled WGS sequence"/>
</dbReference>
<dbReference type="GO" id="GO:0045944">
    <property type="term" value="P:positive regulation of transcription by RNA polymerase II"/>
    <property type="evidence" value="ECO:0007669"/>
    <property type="project" value="TreeGrafter"/>
</dbReference>
<protein>
    <recommendedName>
        <fullName evidence="12">Protein NLRC5</fullName>
    </recommendedName>
</protein>
<dbReference type="OMA" id="AQQDETW"/>
<dbReference type="Pfam" id="PF17776">
    <property type="entry name" value="NLRC4_HD2"/>
    <property type="match status" value="1"/>
</dbReference>
<keyword evidence="4" id="KW-0399">Innate immunity</keyword>
<evidence type="ECO:0000256" key="3">
    <source>
        <dbReference type="ARBA" id="ARBA00022490"/>
    </source>
</evidence>
<feature type="region of interest" description="Disordered" evidence="13">
    <location>
        <begin position="1179"/>
        <end position="1202"/>
    </location>
</feature>
<dbReference type="eggNOG" id="KOG4308">
    <property type="taxonomic scope" value="Eukaryota"/>
</dbReference>
<dbReference type="FunFam" id="3.40.50.300:FF:001114">
    <property type="entry name" value="NLR family CARD domain containing 5"/>
    <property type="match status" value="1"/>
</dbReference>
<evidence type="ECO:0000259" key="14">
    <source>
        <dbReference type="PROSITE" id="PS50837"/>
    </source>
</evidence>
<comment type="function">
    <text evidence="10">Probable regulator of the NF-kappa-B and type I interferon signaling pathways. May also regulate the type II interferon signaling pathway. Plays a role in homeostatic control of innate immunity and in antiviral defense mechanisms.</text>
</comment>
<dbReference type="Gene3D" id="3.40.50.300">
    <property type="entry name" value="P-loop containing nucleotide triphosphate hydrolases"/>
    <property type="match status" value="1"/>
</dbReference>
<dbReference type="PRINTS" id="PR00364">
    <property type="entry name" value="DISEASERSIST"/>
</dbReference>
<evidence type="ECO:0000313" key="16">
    <source>
        <dbReference type="Proteomes" id="UP000001074"/>
    </source>
</evidence>
<dbReference type="GO" id="GO:0005634">
    <property type="term" value="C:nucleus"/>
    <property type="evidence" value="ECO:0007669"/>
    <property type="project" value="UniProtKB-ARBA"/>
</dbReference>
<keyword evidence="9" id="KW-0391">Immunity</keyword>
<keyword evidence="5" id="KW-0433">Leucine-rich repeat</keyword>
<dbReference type="InterPro" id="IPR001611">
    <property type="entry name" value="Leu-rich_rpt"/>
</dbReference>
<comment type="subunit">
    <text evidence="11">Interacts with CHUK and IKBKB; prevents CHUK and IKBKB phosphorylation and inhibits their kinase activity. Interacts with RIGI and IFIH1; blocks the interaction of MAVS to RIGI.</text>
</comment>
<evidence type="ECO:0000256" key="10">
    <source>
        <dbReference type="ARBA" id="ARBA00058498"/>
    </source>
</evidence>
<reference evidence="15" key="2">
    <citation type="submission" date="2025-08" db="UniProtKB">
        <authorList>
            <consortium name="Ensembl"/>
        </authorList>
    </citation>
    <scope>IDENTIFICATION</scope>
</reference>
<reference evidence="15" key="3">
    <citation type="submission" date="2025-09" db="UniProtKB">
        <authorList>
            <consortium name="Ensembl"/>
        </authorList>
    </citation>
    <scope>IDENTIFICATION</scope>
</reference>
<evidence type="ECO:0000256" key="5">
    <source>
        <dbReference type="ARBA" id="ARBA00022614"/>
    </source>
</evidence>
<gene>
    <name evidence="15" type="primary">NLRC5</name>
</gene>
<evidence type="ECO:0000256" key="2">
    <source>
        <dbReference type="ARBA" id="ARBA00008665"/>
    </source>
</evidence>
<dbReference type="Pfam" id="PF13516">
    <property type="entry name" value="LRR_6"/>
    <property type="match status" value="3"/>
</dbReference>
<dbReference type="PANTHER" id="PTHR47189:SF1">
    <property type="entry name" value="MHC CLASS II TRANSACTIVATOR"/>
    <property type="match status" value="1"/>
</dbReference>
<dbReference type="GeneTree" id="ENSGT00940000160652"/>
<dbReference type="EMBL" id="AAPE02053576">
    <property type="status" value="NOT_ANNOTATED_CDS"/>
    <property type="molecule type" value="Genomic_DNA"/>
</dbReference>
<dbReference type="GO" id="GO:0005524">
    <property type="term" value="F:ATP binding"/>
    <property type="evidence" value="ECO:0007669"/>
    <property type="project" value="UniProtKB-KW"/>
</dbReference>
<dbReference type="InParanoid" id="G1P040"/>
<dbReference type="Ensembl" id="ENSMLUT00000003416.2">
    <property type="protein sequence ID" value="ENSMLUP00000003106.2"/>
    <property type="gene ID" value="ENSMLUG00000003405.2"/>
</dbReference>
<evidence type="ECO:0000256" key="4">
    <source>
        <dbReference type="ARBA" id="ARBA00022588"/>
    </source>
</evidence>
<dbReference type="FunFam" id="3.80.10.10:FF:000255">
    <property type="entry name" value="NLR family CARD domain containing 5"/>
    <property type="match status" value="1"/>
</dbReference>
<dbReference type="STRING" id="59463.ENSMLUP00000003106"/>
<keyword evidence="3" id="KW-0963">Cytoplasm</keyword>
<dbReference type="GO" id="GO:0045348">
    <property type="term" value="P:positive regulation of MHC class II biosynthetic process"/>
    <property type="evidence" value="ECO:0007669"/>
    <property type="project" value="TreeGrafter"/>
</dbReference>
<feature type="compositionally biased region" description="Polar residues" evidence="13">
    <location>
        <begin position="1190"/>
        <end position="1199"/>
    </location>
</feature>
<dbReference type="FunCoup" id="G1P040">
    <property type="interactions" value="330"/>
</dbReference>
<feature type="region of interest" description="Disordered" evidence="13">
    <location>
        <begin position="97"/>
        <end position="136"/>
    </location>
</feature>
<dbReference type="HOGENOM" id="CLU_002522_1_0_1"/>
<dbReference type="EMBL" id="AAPE02053574">
    <property type="status" value="NOT_ANNOTATED_CDS"/>
    <property type="molecule type" value="Genomic_DNA"/>
</dbReference>
<dbReference type="Gene3D" id="3.80.10.10">
    <property type="entry name" value="Ribonuclease Inhibitor"/>
    <property type="match status" value="3"/>
</dbReference>
<dbReference type="GO" id="GO:0045345">
    <property type="term" value="P:positive regulation of MHC class I biosynthetic process"/>
    <property type="evidence" value="ECO:0007669"/>
    <property type="project" value="TreeGrafter"/>
</dbReference>
<comment type="subcellular location">
    <subcellularLocation>
        <location evidence="1">Cytoplasm</location>
    </subcellularLocation>
</comment>
<evidence type="ECO:0000256" key="8">
    <source>
        <dbReference type="ARBA" id="ARBA00022840"/>
    </source>
</evidence>
<dbReference type="InterPro" id="IPR041267">
    <property type="entry name" value="NLRP_HD2"/>
</dbReference>
<evidence type="ECO:0000256" key="1">
    <source>
        <dbReference type="ARBA" id="ARBA00004496"/>
    </source>
</evidence>
<accession>G1P040</accession>
<keyword evidence="8" id="KW-0067">ATP-binding</keyword>
<dbReference type="SMART" id="SM00368">
    <property type="entry name" value="LRR_RI"/>
    <property type="match status" value="5"/>
</dbReference>
<feature type="domain" description="NACHT" evidence="14">
    <location>
        <begin position="225"/>
        <end position="358"/>
    </location>
</feature>
<dbReference type="SUPFAM" id="SSF52540">
    <property type="entry name" value="P-loop containing nucleoside triphosphate hydrolases"/>
    <property type="match status" value="1"/>
</dbReference>
<dbReference type="SUPFAM" id="SSF52047">
    <property type="entry name" value="RNI-like"/>
    <property type="match status" value="2"/>
</dbReference>
<dbReference type="PANTHER" id="PTHR47189">
    <property type="entry name" value="MHC CLASS II TRANSACTIVATOR"/>
    <property type="match status" value="1"/>
</dbReference>
<organism evidence="15 16">
    <name type="scientific">Myotis lucifugus</name>
    <name type="common">Little brown bat</name>
    <dbReference type="NCBI Taxonomy" id="59463"/>
    <lineage>
        <taxon>Eukaryota</taxon>
        <taxon>Metazoa</taxon>
        <taxon>Chordata</taxon>
        <taxon>Craniata</taxon>
        <taxon>Vertebrata</taxon>
        <taxon>Euteleostomi</taxon>
        <taxon>Mammalia</taxon>
        <taxon>Eutheria</taxon>
        <taxon>Laurasiatheria</taxon>
        <taxon>Chiroptera</taxon>
        <taxon>Yangochiroptera</taxon>
        <taxon>Vespertilionidae</taxon>
        <taxon>Myotis</taxon>
    </lineage>
</organism>
<sequence length="1260" mass="137348">MDPISFRLGTKNQWGWLVSLLSNDPEWLSAKVKFFLPNIDLGSRNEAPDPTQRVLLQLRELHTQGPATWKAFIHCVCMELEVPLELEVQLLSTWGHGDGFPGPSETGAESPPEPPLHHGLKRPRQSCGSSPRRKQFRRQQLAELAKRYLQRLRTSAQQRYGGELPGPGQPLAFHQAYVPPILQWSRATAPFSTQEGAAPGSPRAEDGADLSLQDLFGPRADKGPRVMVLLGKAGMGKTTLTRWLCQKWADGQLDRFQALFLFEFRQLNLLAEALTLPQLLFDLYLRPEEGPDAVLQYLERNAKGVLLIFDGLEEALHPHPRGETAGPEAPGPALALFSGLCRGTLLPGCRVMATSRPGKLPDCLPTEAATVHLWGFDGPRVEEYVGRFFSNQPAREAALAELRANRHLRSMCAAPALCRIACLCLRHLLPDLSPGQSAALLPTVTQNYVQMVLALSPRGYQPAEALRGLGEVALRGLETGKVIFSAGDIPPAMMAFGAALGLLTSFCVCTGPRQQEPGYAFTHLSLQEFLAALHLMASPEVDKDALARHVTLNSRWLLRTKARLGLWDHLPAFLAGLASSACHPFLCHLAERGEAWVGAKQAAVIQALKKLATRRLTGPKVVELCRCVGETQEPELASLMARSLPCQLPFHNFPLTYADLAALTNVLGHREAPIHLDFEGCPLEPRCPEALAGCGRVESLSFKSRKCGDAFAEALSGSLPTMGSLKKLGLAGSKITARGIYHLVQALPLCPHLEEVSFQDNQLKNQELLSIVKVLPCLPTLRKLDLSHNNVSMATLLGLTEVAVTCPTIRMLQVREADLIILLSPPTETAAELPGSPALRGNAGQKEAQSRSLALRLQKCLLTVRDVEMLIAQLREGPLLEEVDLSGNQLEDEGCRLVAEAAPQLRIAGKLDLSDNGLSVVGVPWVLKAVSTCQNLADLHISLMHKTVVLTFAPEPEEQEGTQERAAFLDSLTLQMSSELPPCSPRIRLTHCGLQAEHLEQLCKALEGSCRLGHLDLSRNALGDQGAAQLARWLPALGALQSLNLSENCLSLDAVFSLAQCFSAVPWVLQLDISFESQHVVLRGGRRARHLLARSPPPESPAQAQSSGFGQRCVPRSFCLRECRLEALSLTHLCEALETCPGPLEVRLSCVVLGDQSLDTLLGHLPRLPQLSLLHLSLEPGGQPDKQSPKMFQTASSEAGKSGGERWSLQFLEEASLISRATSPEGAQGCHRFMGCGLSQMHVEPLCELLRKCEDLSQLE</sequence>
<dbReference type="FunFam" id="3.80.10.10:FF:000267">
    <property type="entry name" value="NLR family CARD domain containing 5"/>
    <property type="match status" value="1"/>
</dbReference>
<dbReference type="Gene3D" id="1.10.533.20">
    <property type="match status" value="1"/>
</dbReference>
<dbReference type="GO" id="GO:0060339">
    <property type="term" value="P:negative regulation of type I interferon-mediated signaling pathway"/>
    <property type="evidence" value="ECO:0007669"/>
    <property type="project" value="UniProtKB-ARBA"/>
</dbReference>
<dbReference type="Pfam" id="PF05729">
    <property type="entry name" value="NACHT"/>
    <property type="match status" value="1"/>
</dbReference>
<reference evidence="15 16" key="1">
    <citation type="journal article" date="2011" name="Nature">
        <title>A high-resolution map of human evolutionary constraint using 29 mammals.</title>
        <authorList>
            <person name="Lindblad-Toh K."/>
            <person name="Garber M."/>
            <person name="Zuk O."/>
            <person name="Lin M.F."/>
            <person name="Parker B.J."/>
            <person name="Washietl S."/>
            <person name="Kheradpour P."/>
            <person name="Ernst J."/>
            <person name="Jordan G."/>
            <person name="Mauceli E."/>
            <person name="Ward L.D."/>
            <person name="Lowe C.B."/>
            <person name="Holloway A.K."/>
            <person name="Clamp M."/>
            <person name="Gnerre S."/>
            <person name="Alfoldi J."/>
            <person name="Beal K."/>
            <person name="Chang J."/>
            <person name="Clawson H."/>
            <person name="Cuff J."/>
            <person name="Di Palma F."/>
            <person name="Fitzgerald S."/>
            <person name="Flicek P."/>
            <person name="Guttman M."/>
            <person name="Hubisz M.J."/>
            <person name="Jaffe D.B."/>
            <person name="Jungreis I."/>
            <person name="Kent W.J."/>
            <person name="Kostka D."/>
            <person name="Lara M."/>
            <person name="Martins A.L."/>
            <person name="Massingham T."/>
            <person name="Moltke I."/>
            <person name="Raney B.J."/>
            <person name="Rasmussen M.D."/>
            <person name="Robinson J."/>
            <person name="Stark A."/>
            <person name="Vilella A.J."/>
            <person name="Wen J."/>
            <person name="Xie X."/>
            <person name="Zody M.C."/>
            <person name="Baldwin J."/>
            <person name="Bloom T."/>
            <person name="Chin C.W."/>
            <person name="Heiman D."/>
            <person name="Nicol R."/>
            <person name="Nusbaum C."/>
            <person name="Young S."/>
            <person name="Wilkinson J."/>
            <person name="Worley K.C."/>
            <person name="Kovar C.L."/>
            <person name="Muzny D.M."/>
            <person name="Gibbs R.A."/>
            <person name="Cree A."/>
            <person name="Dihn H.H."/>
            <person name="Fowler G."/>
            <person name="Jhangiani S."/>
            <person name="Joshi V."/>
            <person name="Lee S."/>
            <person name="Lewis L.R."/>
            <person name="Nazareth L.V."/>
            <person name="Okwuonu G."/>
            <person name="Santibanez J."/>
            <person name="Warren W.C."/>
            <person name="Mardis E.R."/>
            <person name="Weinstock G.M."/>
            <person name="Wilson R.K."/>
            <person name="Delehaunty K."/>
            <person name="Dooling D."/>
            <person name="Fronik C."/>
            <person name="Fulton L."/>
            <person name="Fulton B."/>
            <person name="Graves T."/>
            <person name="Minx P."/>
            <person name="Sodergren E."/>
            <person name="Birney E."/>
            <person name="Margulies E.H."/>
            <person name="Herrero J."/>
            <person name="Green E.D."/>
            <person name="Haussler D."/>
            <person name="Siepel A."/>
            <person name="Goldman N."/>
            <person name="Pollard K.S."/>
            <person name="Pedersen J.S."/>
            <person name="Lander E.S."/>
            <person name="Kellis M."/>
        </authorList>
    </citation>
    <scope>NUCLEOTIDE SEQUENCE [LARGE SCALE GENOMIC DNA]</scope>
</reference>
<dbReference type="InterPro" id="IPR027417">
    <property type="entry name" value="P-loop_NTPase"/>
</dbReference>
<dbReference type="AlphaFoldDB" id="G1P040"/>
<keyword evidence="16" id="KW-1185">Reference proteome</keyword>
<evidence type="ECO:0000256" key="13">
    <source>
        <dbReference type="SAM" id="MobiDB-lite"/>
    </source>
</evidence>
<dbReference type="PROSITE" id="PS50837">
    <property type="entry name" value="NACHT"/>
    <property type="match status" value="1"/>
</dbReference>
<dbReference type="GO" id="GO:0005829">
    <property type="term" value="C:cytosol"/>
    <property type="evidence" value="ECO:0007669"/>
    <property type="project" value="UniProtKB-ARBA"/>
</dbReference>
<proteinExistence type="inferred from homology"/>
<evidence type="ECO:0000256" key="6">
    <source>
        <dbReference type="ARBA" id="ARBA00022737"/>
    </source>
</evidence>
<keyword evidence="7" id="KW-0547">Nucleotide-binding</keyword>
<dbReference type="InterPro" id="IPR041210">
    <property type="entry name" value="NLRC5_atypical_Card"/>
</dbReference>
<dbReference type="InterPro" id="IPR032675">
    <property type="entry name" value="LRR_dom_sf"/>
</dbReference>
<name>G1P040_MYOLU</name>
<dbReference type="Pfam" id="PF18461">
    <property type="entry name" value="Atypical_Card"/>
    <property type="match status" value="1"/>
</dbReference>